<accession>A0A2N8L140</accession>
<dbReference type="PANTHER" id="PTHR43738:SF1">
    <property type="entry name" value="HEMIN TRANSPORT SYSTEM PERMEASE PROTEIN HRTB-RELATED"/>
    <property type="match status" value="1"/>
</dbReference>
<feature type="transmembrane region" description="Helical" evidence="7">
    <location>
        <begin position="368"/>
        <end position="387"/>
    </location>
</feature>
<dbReference type="InterPro" id="IPR005891">
    <property type="entry name" value="DevC"/>
</dbReference>
<feature type="domain" description="ABC3 transporter permease C-terminal" evidence="8">
    <location>
        <begin position="283"/>
        <end position="396"/>
    </location>
</feature>
<dbReference type="OrthoDB" id="7298150at2"/>
<dbReference type="GO" id="GO:0005886">
    <property type="term" value="C:plasma membrane"/>
    <property type="evidence" value="ECO:0007669"/>
    <property type="project" value="UniProtKB-SubCell"/>
</dbReference>
<dbReference type="PANTHER" id="PTHR43738">
    <property type="entry name" value="ABC TRANSPORTER, MEMBRANE PROTEIN"/>
    <property type="match status" value="1"/>
</dbReference>
<sequence length="400" mass="42925">MSRSLRSWPELWLERLLGRLPIGWLQLSHSRTRLYAALGGVSFASLLVLMQLGFHGALLGSVALPYRAMDAQLLISAADMNTLADASPLPRVRLLQAAAVPGVDQVSAVFLGRLDWRQPDGSVRALDVLGFDPSEAPLHDVEIRRQQGLLNLVDTVLMDARTRHIDAAPVLSAKPDATWLLELRARSLKVAGHFAIGGGFSADGYLLASDQTFLRLFPNRSSGAPNLGLVQLQAGADPAVVAALLRERFRDAGDVKVRSLDAVIAEDQRFQSTQRPIGLIFGFGIVIGLLVGVVIVYQVLSSDVADHLKEYATLKAIGYPQRFFLGIVFEEAVILGLLGFVPGLLIASGLYAVVAWKTGLPMAMNAPRAGAVLLGTVAMCALSGAIATRRLARANPAELF</sequence>
<evidence type="ECO:0000256" key="7">
    <source>
        <dbReference type="SAM" id="Phobius"/>
    </source>
</evidence>
<dbReference type="NCBIfam" id="TIGR01185">
    <property type="entry name" value="devC"/>
    <property type="match status" value="1"/>
</dbReference>
<evidence type="ECO:0000259" key="8">
    <source>
        <dbReference type="Pfam" id="PF02687"/>
    </source>
</evidence>
<dbReference type="AlphaFoldDB" id="A0A2N8L140"/>
<evidence type="ECO:0000256" key="2">
    <source>
        <dbReference type="ARBA" id="ARBA00022448"/>
    </source>
</evidence>
<evidence type="ECO:0000313" key="9">
    <source>
        <dbReference type="EMBL" id="PND39411.1"/>
    </source>
</evidence>
<evidence type="ECO:0000313" key="10">
    <source>
        <dbReference type="Proteomes" id="UP000235916"/>
    </source>
</evidence>
<proteinExistence type="predicted"/>
<comment type="subcellular location">
    <subcellularLocation>
        <location evidence="1">Cell membrane</location>
        <topology evidence="1">Multi-pass membrane protein</topology>
    </subcellularLocation>
</comment>
<keyword evidence="5 7" id="KW-1133">Transmembrane helix</keyword>
<keyword evidence="2" id="KW-0813">Transport</keyword>
<keyword evidence="3" id="KW-1003">Cell membrane</keyword>
<dbReference type="RefSeq" id="WP_102769328.1">
    <property type="nucleotide sequence ID" value="NZ_POSP01000003.1"/>
</dbReference>
<organism evidence="9 10">
    <name type="scientific">Kinneretia aquatilis</name>
    <dbReference type="NCBI Taxonomy" id="2070761"/>
    <lineage>
        <taxon>Bacteria</taxon>
        <taxon>Pseudomonadati</taxon>
        <taxon>Pseudomonadota</taxon>
        <taxon>Betaproteobacteria</taxon>
        <taxon>Burkholderiales</taxon>
        <taxon>Sphaerotilaceae</taxon>
        <taxon>Roseateles</taxon>
    </lineage>
</organism>
<protein>
    <submittedName>
        <fullName evidence="9">ABC transporter permease</fullName>
    </submittedName>
</protein>
<dbReference type="InterPro" id="IPR051125">
    <property type="entry name" value="ABC-4/HrtB_transporter"/>
</dbReference>
<evidence type="ECO:0000256" key="5">
    <source>
        <dbReference type="ARBA" id="ARBA00022989"/>
    </source>
</evidence>
<dbReference type="EMBL" id="POSP01000003">
    <property type="protein sequence ID" value="PND39411.1"/>
    <property type="molecule type" value="Genomic_DNA"/>
</dbReference>
<evidence type="ECO:0000256" key="1">
    <source>
        <dbReference type="ARBA" id="ARBA00004651"/>
    </source>
</evidence>
<evidence type="ECO:0000256" key="6">
    <source>
        <dbReference type="ARBA" id="ARBA00023136"/>
    </source>
</evidence>
<keyword evidence="10" id="KW-1185">Reference proteome</keyword>
<dbReference type="Pfam" id="PF02687">
    <property type="entry name" value="FtsX"/>
    <property type="match status" value="1"/>
</dbReference>
<feature type="transmembrane region" description="Helical" evidence="7">
    <location>
        <begin position="34"/>
        <end position="59"/>
    </location>
</feature>
<gene>
    <name evidence="9" type="ORF">C1O66_18990</name>
</gene>
<evidence type="ECO:0000256" key="3">
    <source>
        <dbReference type="ARBA" id="ARBA00022475"/>
    </source>
</evidence>
<keyword evidence="6 7" id="KW-0472">Membrane</keyword>
<evidence type="ECO:0000256" key="4">
    <source>
        <dbReference type="ARBA" id="ARBA00022692"/>
    </source>
</evidence>
<dbReference type="InterPro" id="IPR003838">
    <property type="entry name" value="ABC3_permease_C"/>
</dbReference>
<dbReference type="Proteomes" id="UP000235916">
    <property type="component" value="Unassembled WGS sequence"/>
</dbReference>
<keyword evidence="4 7" id="KW-0812">Transmembrane</keyword>
<comment type="caution">
    <text evidence="9">The sequence shown here is derived from an EMBL/GenBank/DDBJ whole genome shotgun (WGS) entry which is preliminary data.</text>
</comment>
<feature type="transmembrane region" description="Helical" evidence="7">
    <location>
        <begin position="277"/>
        <end position="300"/>
    </location>
</feature>
<feature type="transmembrane region" description="Helical" evidence="7">
    <location>
        <begin position="332"/>
        <end position="356"/>
    </location>
</feature>
<dbReference type="PIRSF" id="PIRSF031773">
    <property type="entry name" value="DevC"/>
    <property type="match status" value="1"/>
</dbReference>
<reference evidence="9 10" key="1">
    <citation type="submission" date="2018-01" db="EMBL/GenBank/DDBJ databases">
        <title>Draft genome sequence of Paucibacter aquatile CR182 isolated from freshwater of the Nakdong River.</title>
        <authorList>
            <person name="Choi A."/>
            <person name="Chung E.J."/>
        </authorList>
    </citation>
    <scope>NUCLEOTIDE SEQUENCE [LARGE SCALE GENOMIC DNA]</scope>
    <source>
        <strain evidence="9 10">CR182</strain>
    </source>
</reference>
<name>A0A2N8L140_9BURK</name>